<sequence>MDERHERRPRLGLIPRQLVAAVLSVFTDYIERDLILDPPKTGRAFTCAWKFNKLADMCFMLVVIRIAITPTVMERLRRTREACDTHLVIGSISLSLSLAFSAYLRWFV</sequence>
<dbReference type="Proteomes" id="UP000504610">
    <property type="component" value="Chromosome 1"/>
</dbReference>
<reference evidence="2" key="1">
    <citation type="journal article" date="2019" name="Database">
        <title>The radish genome database (RadishGD): an integrated information resource for radish genomics.</title>
        <authorList>
            <person name="Yu H.J."/>
            <person name="Baek S."/>
            <person name="Lee Y.J."/>
            <person name="Cho A."/>
            <person name="Mun J.H."/>
        </authorList>
    </citation>
    <scope>NUCLEOTIDE SEQUENCE [LARGE SCALE GENOMIC DNA]</scope>
    <source>
        <strain evidence="2">cv. WK10039</strain>
    </source>
</reference>
<evidence type="ECO:0000313" key="3">
    <source>
        <dbReference type="RefSeq" id="XP_056845501.1"/>
    </source>
</evidence>
<dbReference type="KEGG" id="rsz:130496890"/>
<evidence type="ECO:0000313" key="2">
    <source>
        <dbReference type="Proteomes" id="UP000504610"/>
    </source>
</evidence>
<organism evidence="2 3">
    <name type="scientific">Raphanus sativus</name>
    <name type="common">Radish</name>
    <name type="synonym">Raphanus raphanistrum var. sativus</name>
    <dbReference type="NCBI Taxonomy" id="3726"/>
    <lineage>
        <taxon>Eukaryota</taxon>
        <taxon>Viridiplantae</taxon>
        <taxon>Streptophyta</taxon>
        <taxon>Embryophyta</taxon>
        <taxon>Tracheophyta</taxon>
        <taxon>Spermatophyta</taxon>
        <taxon>Magnoliopsida</taxon>
        <taxon>eudicotyledons</taxon>
        <taxon>Gunneridae</taxon>
        <taxon>Pentapetalae</taxon>
        <taxon>rosids</taxon>
        <taxon>malvids</taxon>
        <taxon>Brassicales</taxon>
        <taxon>Brassicaceae</taxon>
        <taxon>Brassiceae</taxon>
        <taxon>Raphanus</taxon>
    </lineage>
</organism>
<gene>
    <name evidence="3" type="primary">LOC130496890</name>
</gene>
<protein>
    <submittedName>
        <fullName evidence="3">Uncharacterized protein LOC130496890</fullName>
    </submittedName>
</protein>
<keyword evidence="1" id="KW-0812">Transmembrane</keyword>
<keyword evidence="1" id="KW-0472">Membrane</keyword>
<evidence type="ECO:0000256" key="1">
    <source>
        <dbReference type="SAM" id="Phobius"/>
    </source>
</evidence>
<dbReference type="AlphaFoldDB" id="A0A9W3C1J3"/>
<dbReference type="GeneID" id="130496890"/>
<accession>A0A9W3C1J3</accession>
<reference evidence="3" key="2">
    <citation type="submission" date="2025-08" db="UniProtKB">
        <authorList>
            <consortium name="RefSeq"/>
        </authorList>
    </citation>
    <scope>IDENTIFICATION</scope>
    <source>
        <tissue evidence="3">Leaf</tissue>
    </source>
</reference>
<keyword evidence="1" id="KW-1133">Transmembrane helix</keyword>
<name>A0A9W3C1J3_RAPSA</name>
<dbReference type="OrthoDB" id="1112527at2759"/>
<proteinExistence type="predicted"/>
<keyword evidence="2" id="KW-1185">Reference proteome</keyword>
<feature type="transmembrane region" description="Helical" evidence="1">
    <location>
        <begin position="85"/>
        <end position="106"/>
    </location>
</feature>
<dbReference type="RefSeq" id="XP_056845501.1">
    <property type="nucleotide sequence ID" value="XM_056989521.1"/>
</dbReference>